<evidence type="ECO:0000313" key="3">
    <source>
        <dbReference type="Proteomes" id="UP000252415"/>
    </source>
</evidence>
<feature type="domain" description="Beta-lactamase-related" evidence="1">
    <location>
        <begin position="31"/>
        <end position="366"/>
    </location>
</feature>
<dbReference type="EMBL" id="QPJD01000005">
    <property type="protein sequence ID" value="RCW49108.1"/>
    <property type="molecule type" value="Genomic_DNA"/>
</dbReference>
<dbReference type="Proteomes" id="UP000252415">
    <property type="component" value="Unassembled WGS sequence"/>
</dbReference>
<dbReference type="InterPro" id="IPR050789">
    <property type="entry name" value="Diverse_Enzym_Activities"/>
</dbReference>
<organism evidence="2 3">
    <name type="scientific">Paenibacillus prosopidis</name>
    <dbReference type="NCBI Taxonomy" id="630520"/>
    <lineage>
        <taxon>Bacteria</taxon>
        <taxon>Bacillati</taxon>
        <taxon>Bacillota</taxon>
        <taxon>Bacilli</taxon>
        <taxon>Bacillales</taxon>
        <taxon>Paenibacillaceae</taxon>
        <taxon>Paenibacillus</taxon>
    </lineage>
</organism>
<protein>
    <submittedName>
        <fullName evidence="2">CubicO group peptidase (Beta-lactamase class C family)</fullName>
    </submittedName>
</protein>
<evidence type="ECO:0000313" key="2">
    <source>
        <dbReference type="EMBL" id="RCW49108.1"/>
    </source>
</evidence>
<name>A0A368W489_9BACL</name>
<sequence length="384" mass="43183">MQHILSIHEGWTDANPAEVGFDSKMLRRLDDHYAELISKETIQAAGYILSRKGKVFAHRTMGKLRPAEGSTDLKPDSIRKVYSITKAVTAVAIHQLIDRGQLFLTQQVSSILPEFDTDKHRSITIFHLLTHTSGLRGDPGFFNEPNSLPWFEWAVRELKKKGSEIGWVKVILSGPLQNMPGKEWIYSTSAYALLGEIISKVSGKLYEQYINDEIISPLGMTKSFFNVPEPFQDNVCCTNSWEEEQVYKPREEHADAPPKAGNGMYSTLDDLWKFGQMMLGGGEWSGSRVLSRRAVELQTSNHLNGVLHNGWGNKLTDYKYGLGWSLEHYDLCSKGTFSHEGHGHCGLYVDPVEELVFAFFVPSTKGFTNESVLTPRALVWSGLL</sequence>
<keyword evidence="3" id="KW-1185">Reference proteome</keyword>
<reference evidence="2 3" key="1">
    <citation type="submission" date="2018-07" db="EMBL/GenBank/DDBJ databases">
        <title>Genomic Encyclopedia of Type Strains, Phase III (KMG-III): the genomes of soil and plant-associated and newly described type strains.</title>
        <authorList>
            <person name="Whitman W."/>
        </authorList>
    </citation>
    <scope>NUCLEOTIDE SEQUENCE [LARGE SCALE GENOMIC DNA]</scope>
    <source>
        <strain evidence="2 3">CECT 7506</strain>
    </source>
</reference>
<dbReference type="OrthoDB" id="9770183at2"/>
<proteinExistence type="predicted"/>
<dbReference type="Pfam" id="PF00144">
    <property type="entry name" value="Beta-lactamase"/>
    <property type="match status" value="1"/>
</dbReference>
<accession>A0A368W489</accession>
<dbReference type="Gene3D" id="3.40.710.10">
    <property type="entry name" value="DD-peptidase/beta-lactamase superfamily"/>
    <property type="match status" value="1"/>
</dbReference>
<dbReference type="SUPFAM" id="SSF56601">
    <property type="entry name" value="beta-lactamase/transpeptidase-like"/>
    <property type="match status" value="1"/>
</dbReference>
<dbReference type="InterPro" id="IPR012338">
    <property type="entry name" value="Beta-lactam/transpept-like"/>
</dbReference>
<dbReference type="RefSeq" id="WP_114379843.1">
    <property type="nucleotide sequence ID" value="NZ_QPJD01000005.1"/>
</dbReference>
<comment type="caution">
    <text evidence="2">The sequence shown here is derived from an EMBL/GenBank/DDBJ whole genome shotgun (WGS) entry which is preliminary data.</text>
</comment>
<dbReference type="AlphaFoldDB" id="A0A368W489"/>
<dbReference type="InterPro" id="IPR001466">
    <property type="entry name" value="Beta-lactam-related"/>
</dbReference>
<dbReference type="PANTHER" id="PTHR43283">
    <property type="entry name" value="BETA-LACTAMASE-RELATED"/>
    <property type="match status" value="1"/>
</dbReference>
<gene>
    <name evidence="2" type="ORF">DFP97_105293</name>
</gene>
<evidence type="ECO:0000259" key="1">
    <source>
        <dbReference type="Pfam" id="PF00144"/>
    </source>
</evidence>